<evidence type="ECO:0000256" key="16">
    <source>
        <dbReference type="RuleBase" id="RU362081"/>
    </source>
</evidence>
<accession>A0A4P7UJ90</accession>
<dbReference type="EMBL" id="CP036295">
    <property type="protein sequence ID" value="QCC86515.1"/>
    <property type="molecule type" value="Genomic_DNA"/>
</dbReference>
<sequence length="777" mass="80787">MHTDTEKSACPLRFDIGGMHCAACSSRIERVVGRMEGVERISVNLAAASAEVWPEQGVDAQLQQRIMDKVSTLGFSAAPTANDDAARQFEEGKIRAAADIQARLRRLLPIAAFAVPLLVISMGHMLGLPLPMVLDPHHSPRAFMLVQLALTLPVVWLGRHFYLDGIAALLRKAPAMDSLVAVGTGAAFLFSLGNTLLGLAGVDPVGRAMNLYYESCAVLLTMIELGQFLEAVAKRRASDAMGALMSLTPEYALRLNAEDTAAAPEQIGLDQVRVGDHLLLRPGGRVPVDGLVLTGKSAIDLSLLTGESIPVPVGPGDRLAAGSVNGEGSLTFAAEAVGGNTRLARIIRLVREAQGSKAPIARLADRVSFYFVPAVMGLALVAALAWLVFSAEPVTTPLTVFVAVLVMACPCAMGLATPMSIMVGTGRGAQLGVLIKNGAALEQAGHISVLAVDKTGTLTTGKPVLTGVTLLDCPAGMSPDSLLAMAASLEARSEHPLAHALVSAATERGLSSLPVDDVQVAPGMGISGRVTSGVAVFVLAVGNRAYMEERGLSVPQAAQDSLAQLAETGQTPLLLSLEDHDGPKLAGILALADALRPESASVVRTLRGMGVRVVMLTGDNERTAKAVARQAGVDKVAAGLLPADKAAYVRRLQDEGHVVGMVGDGINDAPALAAAHVGMAVGTGVDVSAEAGDIVLMRDGMEAVLTALALSRATMRNIRQNLFWAFGYNVLGLPVAAGLLHAFGGPMLSPMLAGTAMALSSVSVVTNALRLRFFNIR</sequence>
<feature type="transmembrane region" description="Helical" evidence="16">
    <location>
        <begin position="367"/>
        <end position="389"/>
    </location>
</feature>
<evidence type="ECO:0000256" key="13">
    <source>
        <dbReference type="ARBA" id="ARBA00023065"/>
    </source>
</evidence>
<dbReference type="PRINTS" id="PR00943">
    <property type="entry name" value="CUATPASE"/>
</dbReference>
<dbReference type="OrthoDB" id="9763278at2"/>
<dbReference type="GO" id="GO:0005507">
    <property type="term" value="F:copper ion binding"/>
    <property type="evidence" value="ECO:0007669"/>
    <property type="project" value="TreeGrafter"/>
</dbReference>
<dbReference type="PROSITE" id="PS50846">
    <property type="entry name" value="HMA_2"/>
    <property type="match status" value="1"/>
</dbReference>
<dbReference type="GO" id="GO:0140581">
    <property type="term" value="F:P-type monovalent copper transporter activity"/>
    <property type="evidence" value="ECO:0007669"/>
    <property type="project" value="UniProtKB-EC"/>
</dbReference>
<evidence type="ECO:0000256" key="1">
    <source>
        <dbReference type="ARBA" id="ARBA00004127"/>
    </source>
</evidence>
<feature type="transmembrane region" description="Helical" evidence="16">
    <location>
        <begin position="142"/>
        <end position="158"/>
    </location>
</feature>
<feature type="transmembrane region" description="Helical" evidence="16">
    <location>
        <begin position="395"/>
        <end position="417"/>
    </location>
</feature>
<dbReference type="Gene3D" id="3.40.1110.10">
    <property type="entry name" value="Calcium-transporting ATPase, cytoplasmic domain N"/>
    <property type="match status" value="2"/>
</dbReference>
<keyword evidence="6 16" id="KW-0479">Metal-binding</keyword>
<dbReference type="SUPFAM" id="SSF56784">
    <property type="entry name" value="HAD-like"/>
    <property type="match status" value="1"/>
</dbReference>
<evidence type="ECO:0000256" key="12">
    <source>
        <dbReference type="ARBA" id="ARBA00023008"/>
    </source>
</evidence>
<keyword evidence="14 16" id="KW-0472">Membrane</keyword>
<evidence type="ECO:0000256" key="14">
    <source>
        <dbReference type="ARBA" id="ARBA00023136"/>
    </source>
</evidence>
<evidence type="ECO:0000256" key="9">
    <source>
        <dbReference type="ARBA" id="ARBA00022840"/>
    </source>
</evidence>
<keyword evidence="7 16" id="KW-0547">Nucleotide-binding</keyword>
<dbReference type="Pfam" id="PF00403">
    <property type="entry name" value="HMA"/>
    <property type="match status" value="1"/>
</dbReference>
<dbReference type="PANTHER" id="PTHR43520">
    <property type="entry name" value="ATP7, ISOFORM B"/>
    <property type="match status" value="1"/>
</dbReference>
<dbReference type="FunFam" id="3.40.50.1000:FF:000144">
    <property type="entry name" value="copper-transporting ATPase 1 isoform X2"/>
    <property type="match status" value="1"/>
</dbReference>
<dbReference type="Pfam" id="PF00702">
    <property type="entry name" value="Hydrolase"/>
    <property type="match status" value="1"/>
</dbReference>
<dbReference type="NCBIfam" id="TIGR01525">
    <property type="entry name" value="ATPase-IB_hvy"/>
    <property type="match status" value="1"/>
</dbReference>
<evidence type="ECO:0000256" key="15">
    <source>
        <dbReference type="ARBA" id="ARBA00049289"/>
    </source>
</evidence>
<evidence type="ECO:0000256" key="10">
    <source>
        <dbReference type="ARBA" id="ARBA00022967"/>
    </source>
</evidence>
<dbReference type="Gene3D" id="2.70.150.10">
    <property type="entry name" value="Calcium-transporting ATPase, cytoplasmic transduction domain A"/>
    <property type="match status" value="1"/>
</dbReference>
<dbReference type="Pfam" id="PF00122">
    <property type="entry name" value="E1-E2_ATPase"/>
    <property type="match status" value="1"/>
</dbReference>
<dbReference type="InterPro" id="IPR023298">
    <property type="entry name" value="ATPase_P-typ_TM_dom_sf"/>
</dbReference>
<dbReference type="SUPFAM" id="SSF81665">
    <property type="entry name" value="Calcium ATPase, transmembrane domain M"/>
    <property type="match status" value="1"/>
</dbReference>
<evidence type="ECO:0000259" key="17">
    <source>
        <dbReference type="PROSITE" id="PS50846"/>
    </source>
</evidence>
<dbReference type="InterPro" id="IPR023214">
    <property type="entry name" value="HAD_sf"/>
</dbReference>
<feature type="transmembrane region" description="Helical" evidence="16">
    <location>
        <begin position="722"/>
        <end position="744"/>
    </location>
</feature>
<organism evidence="18 19">
    <name type="scientific">Desulfovibrio desulfuricans</name>
    <dbReference type="NCBI Taxonomy" id="876"/>
    <lineage>
        <taxon>Bacteria</taxon>
        <taxon>Pseudomonadati</taxon>
        <taxon>Thermodesulfobacteriota</taxon>
        <taxon>Desulfovibrionia</taxon>
        <taxon>Desulfovibrionales</taxon>
        <taxon>Desulfovibrionaceae</taxon>
        <taxon>Desulfovibrio</taxon>
    </lineage>
</organism>
<dbReference type="PANTHER" id="PTHR43520:SF8">
    <property type="entry name" value="P-TYPE CU(+) TRANSPORTER"/>
    <property type="match status" value="1"/>
</dbReference>
<evidence type="ECO:0000256" key="2">
    <source>
        <dbReference type="ARBA" id="ARBA00006024"/>
    </source>
</evidence>
<dbReference type="NCBIfam" id="TIGR01494">
    <property type="entry name" value="ATPase_P-type"/>
    <property type="match status" value="1"/>
</dbReference>
<feature type="transmembrane region" description="Helical" evidence="16">
    <location>
        <begin position="107"/>
        <end position="130"/>
    </location>
</feature>
<dbReference type="CDD" id="cd02094">
    <property type="entry name" value="P-type_ATPase_Cu-like"/>
    <property type="match status" value="1"/>
</dbReference>
<dbReference type="EC" id="7.2.2.8" evidence="3"/>
<dbReference type="NCBIfam" id="TIGR01511">
    <property type="entry name" value="ATPase-IB1_Cu"/>
    <property type="match status" value="1"/>
</dbReference>
<dbReference type="PRINTS" id="PR00119">
    <property type="entry name" value="CATATPASE"/>
</dbReference>
<dbReference type="PROSITE" id="PS01047">
    <property type="entry name" value="HMA_1"/>
    <property type="match status" value="1"/>
</dbReference>
<dbReference type="SFLD" id="SFLDG00002">
    <property type="entry name" value="C1.7:_P-type_atpase_like"/>
    <property type="match status" value="1"/>
</dbReference>
<evidence type="ECO:0000256" key="11">
    <source>
        <dbReference type="ARBA" id="ARBA00022989"/>
    </source>
</evidence>
<dbReference type="AlphaFoldDB" id="A0A4P7UJ90"/>
<feature type="domain" description="HMA" evidence="17">
    <location>
        <begin position="10"/>
        <end position="78"/>
    </location>
</feature>
<dbReference type="InterPro" id="IPR008250">
    <property type="entry name" value="ATPase_P-typ_transduc_dom_A_sf"/>
</dbReference>
<evidence type="ECO:0000256" key="5">
    <source>
        <dbReference type="ARBA" id="ARBA00022692"/>
    </source>
</evidence>
<dbReference type="CDD" id="cd00371">
    <property type="entry name" value="HMA"/>
    <property type="match status" value="1"/>
</dbReference>
<dbReference type="InterPro" id="IPR023299">
    <property type="entry name" value="ATPase_P-typ_cyto_dom_N"/>
</dbReference>
<evidence type="ECO:0000256" key="4">
    <source>
        <dbReference type="ARBA" id="ARBA00022448"/>
    </source>
</evidence>
<dbReference type="GO" id="GO:0012505">
    <property type="term" value="C:endomembrane system"/>
    <property type="evidence" value="ECO:0007669"/>
    <property type="project" value="UniProtKB-SubCell"/>
</dbReference>
<comment type="similarity">
    <text evidence="2 16">Belongs to the cation transport ATPase (P-type) (TC 3.A.3) family. Type IB subfamily.</text>
</comment>
<evidence type="ECO:0000313" key="18">
    <source>
        <dbReference type="EMBL" id="QCC86515.1"/>
    </source>
</evidence>
<dbReference type="GO" id="GO:0043682">
    <property type="term" value="F:P-type divalent copper transporter activity"/>
    <property type="evidence" value="ECO:0007669"/>
    <property type="project" value="TreeGrafter"/>
</dbReference>
<feature type="transmembrane region" description="Helical" evidence="16">
    <location>
        <begin position="750"/>
        <end position="769"/>
    </location>
</feature>
<gene>
    <name evidence="18" type="ORF">DDIC_11640</name>
</gene>
<dbReference type="InterPro" id="IPR059000">
    <property type="entry name" value="ATPase_P-type_domA"/>
</dbReference>
<name>A0A4P7UJ90_DESDE</name>
<dbReference type="SUPFAM" id="SSF81653">
    <property type="entry name" value="Calcium ATPase, transduction domain A"/>
    <property type="match status" value="1"/>
</dbReference>
<keyword evidence="4" id="KW-0813">Transport</keyword>
<keyword evidence="9 16" id="KW-0067">ATP-binding</keyword>
<dbReference type="GO" id="GO:0016887">
    <property type="term" value="F:ATP hydrolysis activity"/>
    <property type="evidence" value="ECO:0007669"/>
    <property type="project" value="InterPro"/>
</dbReference>
<evidence type="ECO:0000313" key="19">
    <source>
        <dbReference type="Proteomes" id="UP000297065"/>
    </source>
</evidence>
<keyword evidence="5 16" id="KW-0812">Transmembrane</keyword>
<keyword evidence="8" id="KW-0187">Copper transport</keyword>
<dbReference type="InterPro" id="IPR018303">
    <property type="entry name" value="ATPase_P-typ_P_site"/>
</dbReference>
<dbReference type="InterPro" id="IPR027256">
    <property type="entry name" value="P-typ_ATPase_IB"/>
</dbReference>
<comment type="subcellular location">
    <subcellularLocation>
        <location evidence="16">Cell membrane</location>
    </subcellularLocation>
    <subcellularLocation>
        <location evidence="1">Endomembrane system</location>
        <topology evidence="1">Multi-pass membrane protein</topology>
    </subcellularLocation>
</comment>
<protein>
    <recommendedName>
        <fullName evidence="3">P-type Cu(+) transporter</fullName>
        <ecNumber evidence="3">7.2.2.8</ecNumber>
    </recommendedName>
</protein>
<proteinExistence type="inferred from homology"/>
<dbReference type="InterPro" id="IPR006121">
    <property type="entry name" value="HMA_dom"/>
</dbReference>
<keyword evidence="11 16" id="KW-1133">Transmembrane helix</keyword>
<evidence type="ECO:0000256" key="7">
    <source>
        <dbReference type="ARBA" id="ARBA00022741"/>
    </source>
</evidence>
<dbReference type="GO" id="GO:0055070">
    <property type="term" value="P:copper ion homeostasis"/>
    <property type="evidence" value="ECO:0007669"/>
    <property type="project" value="TreeGrafter"/>
</dbReference>
<dbReference type="Proteomes" id="UP000297065">
    <property type="component" value="Chromosome"/>
</dbReference>
<dbReference type="PROSITE" id="PS00154">
    <property type="entry name" value="ATPASE_E1_E2"/>
    <property type="match status" value="1"/>
</dbReference>
<keyword evidence="12" id="KW-0186">Copper</keyword>
<keyword evidence="10" id="KW-1278">Translocase</keyword>
<dbReference type="SFLD" id="SFLDF00027">
    <property type="entry name" value="p-type_atpase"/>
    <property type="match status" value="1"/>
</dbReference>
<dbReference type="SFLD" id="SFLDS00003">
    <property type="entry name" value="Haloacid_Dehalogenase"/>
    <property type="match status" value="1"/>
</dbReference>
<feature type="transmembrane region" description="Helical" evidence="16">
    <location>
        <begin position="179"/>
        <end position="199"/>
    </location>
</feature>
<dbReference type="InterPro" id="IPR036163">
    <property type="entry name" value="HMA_dom_sf"/>
</dbReference>
<comment type="catalytic activity">
    <reaction evidence="15">
        <text>Cu(+)(in) + ATP + H2O = Cu(+)(out) + ADP + phosphate + H(+)</text>
        <dbReference type="Rhea" id="RHEA:25792"/>
        <dbReference type="ChEBI" id="CHEBI:15377"/>
        <dbReference type="ChEBI" id="CHEBI:15378"/>
        <dbReference type="ChEBI" id="CHEBI:30616"/>
        <dbReference type="ChEBI" id="CHEBI:43474"/>
        <dbReference type="ChEBI" id="CHEBI:49552"/>
        <dbReference type="ChEBI" id="CHEBI:456216"/>
        <dbReference type="EC" id="7.2.2.8"/>
    </reaction>
</comment>
<dbReference type="GO" id="GO:0005886">
    <property type="term" value="C:plasma membrane"/>
    <property type="evidence" value="ECO:0007669"/>
    <property type="project" value="UniProtKB-SubCell"/>
</dbReference>
<dbReference type="InterPro" id="IPR001757">
    <property type="entry name" value="P_typ_ATPase"/>
</dbReference>
<dbReference type="GO" id="GO:0005524">
    <property type="term" value="F:ATP binding"/>
    <property type="evidence" value="ECO:0007669"/>
    <property type="project" value="UniProtKB-UniRule"/>
</dbReference>
<dbReference type="RefSeq" id="WP_136400593.1">
    <property type="nucleotide sequence ID" value="NZ_CP036295.1"/>
</dbReference>
<evidence type="ECO:0000256" key="3">
    <source>
        <dbReference type="ARBA" id="ARBA00012517"/>
    </source>
</evidence>
<dbReference type="SUPFAM" id="SSF55008">
    <property type="entry name" value="HMA, heavy metal-associated domain"/>
    <property type="match status" value="1"/>
</dbReference>
<feature type="transmembrane region" description="Helical" evidence="16">
    <location>
        <begin position="211"/>
        <end position="229"/>
    </location>
</feature>
<dbReference type="FunFam" id="2.70.150.10:FF:000002">
    <property type="entry name" value="Copper-transporting ATPase 1, putative"/>
    <property type="match status" value="1"/>
</dbReference>
<dbReference type="InterPro" id="IPR036412">
    <property type="entry name" value="HAD-like_sf"/>
</dbReference>
<dbReference type="Gene3D" id="3.40.50.1000">
    <property type="entry name" value="HAD superfamily/HAD-like"/>
    <property type="match status" value="1"/>
</dbReference>
<dbReference type="InterPro" id="IPR044492">
    <property type="entry name" value="P_typ_ATPase_HD_dom"/>
</dbReference>
<keyword evidence="13" id="KW-0406">Ion transport</keyword>
<evidence type="ECO:0000256" key="8">
    <source>
        <dbReference type="ARBA" id="ARBA00022796"/>
    </source>
</evidence>
<dbReference type="Gene3D" id="3.30.70.100">
    <property type="match status" value="1"/>
</dbReference>
<dbReference type="InterPro" id="IPR017969">
    <property type="entry name" value="Heavy-metal-associated_CS"/>
</dbReference>
<reference evidence="18 19" key="1">
    <citation type="submission" date="2019-02" db="EMBL/GenBank/DDBJ databases">
        <title>Complete Genome Sequence of Desulfovibrio desulfuricans IC1, a Sulfonate Utilizing Anaerobe.</title>
        <authorList>
            <person name="Day L.A."/>
            <person name="De Leon K.B."/>
            <person name="Wall J.D."/>
        </authorList>
    </citation>
    <scope>NUCLEOTIDE SEQUENCE [LARGE SCALE GENOMIC DNA]</scope>
    <source>
        <strain evidence="18 19">IC1</strain>
    </source>
</reference>
<evidence type="ECO:0000256" key="6">
    <source>
        <dbReference type="ARBA" id="ARBA00022723"/>
    </source>
</evidence>
<keyword evidence="16" id="KW-1003">Cell membrane</keyword>